<feature type="transmembrane region" description="Helical" evidence="7">
    <location>
        <begin position="12"/>
        <end position="31"/>
    </location>
</feature>
<feature type="transmembrane region" description="Helical" evidence="7">
    <location>
        <begin position="204"/>
        <end position="225"/>
    </location>
</feature>
<evidence type="ECO:0000256" key="5">
    <source>
        <dbReference type="ARBA" id="ARBA00022989"/>
    </source>
</evidence>
<evidence type="ECO:0000256" key="4">
    <source>
        <dbReference type="ARBA" id="ARBA00022692"/>
    </source>
</evidence>
<evidence type="ECO:0000256" key="7">
    <source>
        <dbReference type="RuleBase" id="RU362048"/>
    </source>
</evidence>
<dbReference type="PANTHER" id="PTHR33508">
    <property type="entry name" value="UPF0056 MEMBRANE PROTEIN YHCE"/>
    <property type="match status" value="1"/>
</dbReference>
<gene>
    <name evidence="8" type="ORF">CLV57_0704</name>
</gene>
<comment type="caution">
    <text evidence="8">The sequence shown here is derived from an EMBL/GenBank/DDBJ whole genome shotgun (WGS) entry which is preliminary data.</text>
</comment>
<name>A0A2H9VSB1_9SPHI</name>
<dbReference type="InterPro" id="IPR002771">
    <property type="entry name" value="Multi_antbiot-R_MarC"/>
</dbReference>
<accession>A0A2H9VSB1</accession>
<dbReference type="GO" id="GO:0005886">
    <property type="term" value="C:plasma membrane"/>
    <property type="evidence" value="ECO:0007669"/>
    <property type="project" value="UniProtKB-SubCell"/>
</dbReference>
<dbReference type="Proteomes" id="UP000242687">
    <property type="component" value="Unassembled WGS sequence"/>
</dbReference>
<feature type="transmembrane region" description="Helical" evidence="7">
    <location>
        <begin position="51"/>
        <end position="69"/>
    </location>
</feature>
<reference evidence="8 9" key="1">
    <citation type="submission" date="2017-11" db="EMBL/GenBank/DDBJ databases">
        <title>Genomic Encyclopedia of Archaeal and Bacterial Type Strains, Phase II (KMG-II): From Individual Species to Whole Genera.</title>
        <authorList>
            <person name="Goeker M."/>
        </authorList>
    </citation>
    <scope>NUCLEOTIDE SEQUENCE [LARGE SCALE GENOMIC DNA]</scope>
    <source>
        <strain evidence="8 9">DSM 28175</strain>
    </source>
</reference>
<sequence length="232" mass="25561">MPEYLNSFIHLVFIGFVALFPVVNPVGTAFIVNPYFESLTQKERLNAVKKITLYAFLVCMVTLLIGHWILELFGISIPIIQLAGGIMICKIGWESLSSDESEPDTSTPVNTSDAEVVSANFTRIEGQLFFPITFPMTTGAGTIAVLFTLSANGADRAFSNYLINIGALLISVLGICILIYLFFANTKRMISYIGSRNEKIINRLMSFLIFCVGLQIASGGIINLVKTHFLMK</sequence>
<evidence type="ECO:0000256" key="2">
    <source>
        <dbReference type="ARBA" id="ARBA00009784"/>
    </source>
</evidence>
<organism evidence="8 9">
    <name type="scientific">Mucilaginibacter auburnensis</name>
    <dbReference type="NCBI Taxonomy" id="1457233"/>
    <lineage>
        <taxon>Bacteria</taxon>
        <taxon>Pseudomonadati</taxon>
        <taxon>Bacteroidota</taxon>
        <taxon>Sphingobacteriia</taxon>
        <taxon>Sphingobacteriales</taxon>
        <taxon>Sphingobacteriaceae</taxon>
        <taxon>Mucilaginibacter</taxon>
    </lineage>
</organism>
<comment type="caution">
    <text evidence="7">Lacks conserved residue(s) required for the propagation of feature annotation.</text>
</comment>
<keyword evidence="4 7" id="KW-0812">Transmembrane</keyword>
<evidence type="ECO:0000256" key="3">
    <source>
        <dbReference type="ARBA" id="ARBA00022475"/>
    </source>
</evidence>
<dbReference type="RefSeq" id="WP_100339953.1">
    <property type="nucleotide sequence ID" value="NZ_PGFJ01000001.1"/>
</dbReference>
<dbReference type="NCBIfam" id="TIGR00427">
    <property type="entry name" value="NAAT family transporter"/>
    <property type="match status" value="1"/>
</dbReference>
<proteinExistence type="inferred from homology"/>
<keyword evidence="9" id="KW-1185">Reference proteome</keyword>
<evidence type="ECO:0000313" key="9">
    <source>
        <dbReference type="Proteomes" id="UP000242687"/>
    </source>
</evidence>
<dbReference type="OrthoDB" id="21094at2"/>
<evidence type="ECO:0000256" key="1">
    <source>
        <dbReference type="ARBA" id="ARBA00004651"/>
    </source>
</evidence>
<dbReference type="AlphaFoldDB" id="A0A2H9VSB1"/>
<feature type="transmembrane region" description="Helical" evidence="7">
    <location>
        <begin position="161"/>
        <end position="183"/>
    </location>
</feature>
<protein>
    <recommendedName>
        <fullName evidence="7">UPF0056 membrane protein</fullName>
    </recommendedName>
</protein>
<comment type="subcellular location">
    <subcellularLocation>
        <location evidence="1 7">Cell membrane</location>
        <topology evidence="1 7">Multi-pass membrane protein</topology>
    </subcellularLocation>
</comment>
<feature type="transmembrane region" description="Helical" evidence="7">
    <location>
        <begin position="128"/>
        <end position="149"/>
    </location>
</feature>
<dbReference type="PANTHER" id="PTHR33508:SF1">
    <property type="entry name" value="UPF0056 MEMBRANE PROTEIN YHCE"/>
    <property type="match status" value="1"/>
</dbReference>
<evidence type="ECO:0000256" key="6">
    <source>
        <dbReference type="ARBA" id="ARBA00023136"/>
    </source>
</evidence>
<keyword evidence="5 7" id="KW-1133">Transmembrane helix</keyword>
<comment type="similarity">
    <text evidence="2 7">Belongs to the UPF0056 (MarC) family.</text>
</comment>
<dbReference type="EMBL" id="PGFJ01000001">
    <property type="protein sequence ID" value="PJJ83711.1"/>
    <property type="molecule type" value="Genomic_DNA"/>
</dbReference>
<evidence type="ECO:0000313" key="8">
    <source>
        <dbReference type="EMBL" id="PJJ83711.1"/>
    </source>
</evidence>
<keyword evidence="6 7" id="KW-0472">Membrane</keyword>
<keyword evidence="3" id="KW-1003">Cell membrane</keyword>
<dbReference type="Pfam" id="PF01914">
    <property type="entry name" value="MarC"/>
    <property type="match status" value="1"/>
</dbReference>